<dbReference type="PANTHER" id="PTHR30282:SF0">
    <property type="entry name" value="P-AMINOBENZOYL-GLUTAMATE TRANSPORT PROTEIN"/>
    <property type="match status" value="1"/>
</dbReference>
<dbReference type="Pfam" id="PF03806">
    <property type="entry name" value="ABG_transport"/>
    <property type="match status" value="1"/>
</dbReference>
<feature type="transmembrane region" description="Helical" evidence="2">
    <location>
        <begin position="56"/>
        <end position="75"/>
    </location>
</feature>
<evidence type="ECO:0000313" key="4">
    <source>
        <dbReference type="Proteomes" id="UP000501179"/>
    </source>
</evidence>
<keyword evidence="2" id="KW-0472">Membrane</keyword>
<dbReference type="KEGG" id="slia:HA039_05210"/>
<feature type="transmembrane region" description="Helical" evidence="2">
    <location>
        <begin position="294"/>
        <end position="313"/>
    </location>
</feature>
<keyword evidence="2" id="KW-1133">Transmembrane helix</keyword>
<dbReference type="GO" id="GO:1902604">
    <property type="term" value="P:p-aminobenzoyl-glutamate transmembrane transport"/>
    <property type="evidence" value="ECO:0007669"/>
    <property type="project" value="InterPro"/>
</dbReference>
<accession>A0A6G9GV10</accession>
<feature type="transmembrane region" description="Helical" evidence="2">
    <location>
        <begin position="438"/>
        <end position="456"/>
    </location>
</feature>
<feature type="transmembrane region" description="Helical" evidence="2">
    <location>
        <begin position="150"/>
        <end position="173"/>
    </location>
</feature>
<dbReference type="PANTHER" id="PTHR30282">
    <property type="entry name" value="P-AMINOBENZOYL GLUTAMATE TRANSPORTER"/>
    <property type="match status" value="1"/>
</dbReference>
<dbReference type="EMBL" id="CP050177">
    <property type="protein sequence ID" value="QIQ01767.1"/>
    <property type="molecule type" value="Genomic_DNA"/>
</dbReference>
<feature type="transmembrane region" description="Helical" evidence="2">
    <location>
        <begin position="371"/>
        <end position="389"/>
    </location>
</feature>
<evidence type="ECO:0000256" key="1">
    <source>
        <dbReference type="SAM" id="MobiDB-lite"/>
    </source>
</evidence>
<evidence type="ECO:0000313" key="3">
    <source>
        <dbReference type="EMBL" id="QIQ01767.1"/>
    </source>
</evidence>
<dbReference type="InterPro" id="IPR004697">
    <property type="entry name" value="AbgT"/>
</dbReference>
<feature type="transmembrane region" description="Helical" evidence="2">
    <location>
        <begin position="240"/>
        <end position="262"/>
    </location>
</feature>
<feature type="compositionally biased region" description="Pro residues" evidence="1">
    <location>
        <begin position="1"/>
        <end position="13"/>
    </location>
</feature>
<feature type="transmembrane region" description="Helical" evidence="2">
    <location>
        <begin position="333"/>
        <end position="350"/>
    </location>
</feature>
<gene>
    <name evidence="3" type="ORF">HA039_05210</name>
</gene>
<protein>
    <submittedName>
        <fullName evidence="3">AbgT family transporter</fullName>
    </submittedName>
</protein>
<dbReference type="AlphaFoldDB" id="A0A6G9GV10"/>
<feature type="transmembrane region" description="Helical" evidence="2">
    <location>
        <begin position="113"/>
        <end position="138"/>
    </location>
</feature>
<feature type="transmembrane region" description="Helical" evidence="2">
    <location>
        <begin position="409"/>
        <end position="431"/>
    </location>
</feature>
<feature type="compositionally biased region" description="Low complexity" evidence="1">
    <location>
        <begin position="14"/>
        <end position="28"/>
    </location>
</feature>
<dbReference type="Proteomes" id="UP000501179">
    <property type="component" value="Chromosome"/>
</dbReference>
<sequence>MTTPTPPAPPGRSSPPTGDPADPRGAAAAEGAQLPRIVRAMAVIERAGNALPHPFWLFWILSGVLAVVSAFLAAADVSVVSPSDHKTVVVQNLLSGDGLAMAVSTMIENFATFPPMATIVVVIMGVAVAERTGFLAALMRVSVSRVPAAWVVFAVAFAGTVAHVASAAAYIILVPLGGLAFRAVGRSPILGIVVAYTAIASGYDASPVPTPNDAIFAGITTAAAKIVGGDDAYVSPLSNWFFNIASSLLLAAVITLVVRFVLSKRPDLDADPDAELEDLGALTLSPKERSALRAAVLTLVGTLVVLVAVMVPASSPLRGEGGSIVESPFLDGIAAVVAFVFGLVGIVYGYRSGSITSAGDVPKLMGQGIKQMAPVLVLFFAIAQFLAYFDWTRIGDVLAVRAAEALERSGMPIVLVFLLILLLLTLVNVMVTSGSAMWALAAPVLVPMLMLVSVPAETTQALFRIADSGSTAITPMSPYFLMALGFLQRYRKNAGIGTLASYTLPLAVAMTVAWTALFLIWWAVGIPLGPGAPVR</sequence>
<evidence type="ECO:0000256" key="2">
    <source>
        <dbReference type="SAM" id="Phobius"/>
    </source>
</evidence>
<proteinExistence type="predicted"/>
<keyword evidence="2" id="KW-0812">Transmembrane</keyword>
<keyword evidence="4" id="KW-1185">Reference proteome</keyword>
<dbReference type="RefSeq" id="WP_167024437.1">
    <property type="nucleotide sequence ID" value="NZ_CP050177.1"/>
</dbReference>
<feature type="transmembrane region" description="Helical" evidence="2">
    <location>
        <begin position="468"/>
        <end position="487"/>
    </location>
</feature>
<feature type="region of interest" description="Disordered" evidence="1">
    <location>
        <begin position="1"/>
        <end position="28"/>
    </location>
</feature>
<name>A0A6G9GV10_9ACTN</name>
<dbReference type="GO" id="GO:0015558">
    <property type="term" value="F:secondary active p-aminobenzoyl-glutamate transmembrane transporter activity"/>
    <property type="evidence" value="ECO:0007669"/>
    <property type="project" value="InterPro"/>
</dbReference>
<feature type="transmembrane region" description="Helical" evidence="2">
    <location>
        <begin position="499"/>
        <end position="524"/>
    </location>
</feature>
<organism evidence="3 4">
    <name type="scientific">Streptomyces liangshanensis</name>
    <dbReference type="NCBI Taxonomy" id="2717324"/>
    <lineage>
        <taxon>Bacteria</taxon>
        <taxon>Bacillati</taxon>
        <taxon>Actinomycetota</taxon>
        <taxon>Actinomycetes</taxon>
        <taxon>Kitasatosporales</taxon>
        <taxon>Streptomycetaceae</taxon>
        <taxon>Streptomyces</taxon>
    </lineage>
</organism>
<reference evidence="3 4" key="1">
    <citation type="submission" date="2020-03" db="EMBL/GenBank/DDBJ databases">
        <title>A novel species.</title>
        <authorList>
            <person name="Gao J."/>
        </authorList>
    </citation>
    <scope>NUCLEOTIDE SEQUENCE [LARGE SCALE GENOMIC DNA]</scope>
    <source>
        <strain evidence="3 4">QMT-12</strain>
    </source>
</reference>